<dbReference type="SUPFAM" id="SSF47027">
    <property type="entry name" value="Acyl-CoA binding protein"/>
    <property type="match status" value="1"/>
</dbReference>
<sequence length="91" mass="10230">MKPENLDQAIALTEKFTSRPSNEELLKLYGLYKQATEGDNEGERPGGFDFKAAAKYNSWLSYKGKSKAEAEAEYIKLVEELASKHLENTQA</sequence>
<dbReference type="Pfam" id="PF00887">
    <property type="entry name" value="ACBP"/>
    <property type="match status" value="1"/>
</dbReference>
<evidence type="ECO:0000313" key="4">
    <source>
        <dbReference type="Proteomes" id="UP000664480"/>
    </source>
</evidence>
<dbReference type="RefSeq" id="WP_206588277.1">
    <property type="nucleotide sequence ID" value="NZ_JAFKCU010000006.1"/>
</dbReference>
<gene>
    <name evidence="3" type="ORF">J0A69_19375</name>
</gene>
<dbReference type="PANTHER" id="PTHR23310">
    <property type="entry name" value="ACYL-COA-BINDING PROTEIN, ACBP"/>
    <property type="match status" value="1"/>
</dbReference>
<comment type="caution">
    <text evidence="3">The sequence shown here is derived from an EMBL/GenBank/DDBJ whole genome shotgun (WGS) entry which is preliminary data.</text>
</comment>
<organism evidence="3 4">
    <name type="scientific">Algoriphagus pacificus</name>
    <dbReference type="NCBI Taxonomy" id="2811234"/>
    <lineage>
        <taxon>Bacteria</taxon>
        <taxon>Pseudomonadati</taxon>
        <taxon>Bacteroidota</taxon>
        <taxon>Cytophagia</taxon>
        <taxon>Cytophagales</taxon>
        <taxon>Cyclobacteriaceae</taxon>
        <taxon>Algoriphagus</taxon>
    </lineage>
</organism>
<dbReference type="InterPro" id="IPR035984">
    <property type="entry name" value="Acyl-CoA-binding_sf"/>
</dbReference>
<evidence type="ECO:0000256" key="1">
    <source>
        <dbReference type="ARBA" id="ARBA00023121"/>
    </source>
</evidence>
<name>A0ABS3CKH4_9BACT</name>
<dbReference type="PROSITE" id="PS00880">
    <property type="entry name" value="ACB_1"/>
    <property type="match status" value="1"/>
</dbReference>
<protein>
    <submittedName>
        <fullName evidence="3">Acyl-CoA-binding protein</fullName>
    </submittedName>
</protein>
<dbReference type="EMBL" id="JAFKCU010000006">
    <property type="protein sequence ID" value="MBN7817613.1"/>
    <property type="molecule type" value="Genomic_DNA"/>
</dbReference>
<accession>A0ABS3CKH4</accession>
<dbReference type="PANTHER" id="PTHR23310:SF62">
    <property type="entry name" value="ACYL-COA BINDING PROTEIN 1, ISOFORM A"/>
    <property type="match status" value="1"/>
</dbReference>
<dbReference type="PROSITE" id="PS51228">
    <property type="entry name" value="ACB_2"/>
    <property type="match status" value="1"/>
</dbReference>
<keyword evidence="1" id="KW-0446">Lipid-binding</keyword>
<evidence type="ECO:0000313" key="3">
    <source>
        <dbReference type="EMBL" id="MBN7817613.1"/>
    </source>
</evidence>
<reference evidence="3 4" key="1">
    <citation type="submission" date="2021-03" db="EMBL/GenBank/DDBJ databases">
        <title>novel species isolated from a fishpond in China.</title>
        <authorList>
            <person name="Lu H."/>
            <person name="Cai Z."/>
        </authorList>
    </citation>
    <scope>NUCLEOTIDE SEQUENCE [LARGE SCALE GENOMIC DNA]</scope>
    <source>
        <strain evidence="3 4">YJ13C</strain>
    </source>
</reference>
<feature type="domain" description="ACB" evidence="2">
    <location>
        <begin position="1"/>
        <end position="87"/>
    </location>
</feature>
<proteinExistence type="predicted"/>
<dbReference type="InterPro" id="IPR014352">
    <property type="entry name" value="FERM/acyl-CoA-bd_prot_sf"/>
</dbReference>
<dbReference type="InterPro" id="IPR022408">
    <property type="entry name" value="Acyl-CoA-binding_prot_CS"/>
</dbReference>
<dbReference type="InterPro" id="IPR000582">
    <property type="entry name" value="Acyl-CoA-binding_protein"/>
</dbReference>
<evidence type="ECO:0000259" key="2">
    <source>
        <dbReference type="PROSITE" id="PS51228"/>
    </source>
</evidence>
<dbReference type="Proteomes" id="UP000664480">
    <property type="component" value="Unassembled WGS sequence"/>
</dbReference>
<dbReference type="Gene3D" id="1.20.80.10">
    <property type="match status" value="1"/>
</dbReference>
<dbReference type="PRINTS" id="PR00689">
    <property type="entry name" value="ACOABINDINGP"/>
</dbReference>
<keyword evidence="4" id="KW-1185">Reference proteome</keyword>